<keyword evidence="15" id="KW-1185">Reference proteome</keyword>
<evidence type="ECO:0000256" key="1">
    <source>
        <dbReference type="ARBA" id="ARBA00004251"/>
    </source>
</evidence>
<dbReference type="Proteomes" id="UP001153076">
    <property type="component" value="Unassembled WGS sequence"/>
</dbReference>
<evidence type="ECO:0000256" key="12">
    <source>
        <dbReference type="SAM" id="Phobius"/>
    </source>
</evidence>
<keyword evidence="4" id="KW-0433">Leucine-rich repeat</keyword>
<evidence type="ECO:0000313" key="15">
    <source>
        <dbReference type="Proteomes" id="UP001153076"/>
    </source>
</evidence>
<evidence type="ECO:0000256" key="9">
    <source>
        <dbReference type="ARBA" id="ARBA00023136"/>
    </source>
</evidence>
<comment type="caution">
    <text evidence="14">The sequence shown here is derived from an EMBL/GenBank/DDBJ whole genome shotgun (WGS) entry which is preliminary data.</text>
</comment>
<name>A0A9Q1KUP5_9CARY</name>
<keyword evidence="8 12" id="KW-1133">Transmembrane helix</keyword>
<dbReference type="AlphaFoldDB" id="A0A9Q1KUP5"/>
<keyword evidence="6" id="KW-0732">Signal</keyword>
<accession>A0A9Q1KUP5</accession>
<dbReference type="SUPFAM" id="SSF52058">
    <property type="entry name" value="L domain-like"/>
    <property type="match status" value="2"/>
</dbReference>
<gene>
    <name evidence="14" type="ORF">Cgig2_014013</name>
</gene>
<dbReference type="PANTHER" id="PTHR48052:SF8">
    <property type="entry name" value="LRR RECEPTOR-LIKE SERINE_THREONINE-PROTEIN KINASE FLS2"/>
    <property type="match status" value="1"/>
</dbReference>
<protein>
    <recommendedName>
        <fullName evidence="13">Leucine-rich repeat-containing N-terminal plant-type domain-containing protein</fullName>
    </recommendedName>
</protein>
<evidence type="ECO:0000256" key="6">
    <source>
        <dbReference type="ARBA" id="ARBA00022729"/>
    </source>
</evidence>
<reference evidence="14" key="1">
    <citation type="submission" date="2022-04" db="EMBL/GenBank/DDBJ databases">
        <title>Carnegiea gigantea Genome sequencing and assembly v2.</title>
        <authorList>
            <person name="Copetti D."/>
            <person name="Sanderson M.J."/>
            <person name="Burquez A."/>
            <person name="Wojciechowski M.F."/>
        </authorList>
    </citation>
    <scope>NUCLEOTIDE SEQUENCE</scope>
    <source>
        <strain evidence="14">SGP5-SGP5p</strain>
        <tissue evidence="14">Aerial part</tissue>
    </source>
</reference>
<dbReference type="GO" id="GO:0005886">
    <property type="term" value="C:plasma membrane"/>
    <property type="evidence" value="ECO:0007669"/>
    <property type="project" value="UniProtKB-SubCell"/>
</dbReference>
<organism evidence="14 15">
    <name type="scientific">Carnegiea gigantea</name>
    <dbReference type="NCBI Taxonomy" id="171969"/>
    <lineage>
        <taxon>Eukaryota</taxon>
        <taxon>Viridiplantae</taxon>
        <taxon>Streptophyta</taxon>
        <taxon>Embryophyta</taxon>
        <taxon>Tracheophyta</taxon>
        <taxon>Spermatophyta</taxon>
        <taxon>Magnoliopsida</taxon>
        <taxon>eudicotyledons</taxon>
        <taxon>Gunneridae</taxon>
        <taxon>Pentapetalae</taxon>
        <taxon>Caryophyllales</taxon>
        <taxon>Cactineae</taxon>
        <taxon>Cactaceae</taxon>
        <taxon>Cactoideae</taxon>
        <taxon>Echinocereeae</taxon>
        <taxon>Carnegiea</taxon>
    </lineage>
</organism>
<dbReference type="PANTHER" id="PTHR48052">
    <property type="entry name" value="UNNAMED PRODUCT"/>
    <property type="match status" value="1"/>
</dbReference>
<evidence type="ECO:0000256" key="3">
    <source>
        <dbReference type="ARBA" id="ARBA00022475"/>
    </source>
</evidence>
<evidence type="ECO:0000256" key="8">
    <source>
        <dbReference type="ARBA" id="ARBA00022989"/>
    </source>
</evidence>
<keyword evidence="3" id="KW-1003">Cell membrane</keyword>
<dbReference type="EMBL" id="JAKOGI010000010">
    <property type="protein sequence ID" value="KAJ8451241.1"/>
    <property type="molecule type" value="Genomic_DNA"/>
</dbReference>
<evidence type="ECO:0000256" key="4">
    <source>
        <dbReference type="ARBA" id="ARBA00022614"/>
    </source>
</evidence>
<comment type="similarity">
    <text evidence="2">Belongs to the RLP family.</text>
</comment>
<evidence type="ECO:0000259" key="13">
    <source>
        <dbReference type="Pfam" id="PF08263"/>
    </source>
</evidence>
<keyword evidence="5 12" id="KW-0812">Transmembrane</keyword>
<dbReference type="Pfam" id="PF00560">
    <property type="entry name" value="LRR_1"/>
    <property type="match status" value="1"/>
</dbReference>
<dbReference type="InterPro" id="IPR032675">
    <property type="entry name" value="LRR_dom_sf"/>
</dbReference>
<evidence type="ECO:0000256" key="2">
    <source>
        <dbReference type="ARBA" id="ARBA00009592"/>
    </source>
</evidence>
<dbReference type="Pfam" id="PF08263">
    <property type="entry name" value="LRRNT_2"/>
    <property type="match status" value="1"/>
</dbReference>
<dbReference type="OrthoDB" id="676979at2759"/>
<comment type="subcellular location">
    <subcellularLocation>
        <location evidence="1">Cell membrane</location>
        <topology evidence="1">Single-pass type I membrane protein</topology>
    </subcellularLocation>
</comment>
<keyword evidence="10" id="KW-0675">Receptor</keyword>
<evidence type="ECO:0000256" key="10">
    <source>
        <dbReference type="ARBA" id="ARBA00023170"/>
    </source>
</evidence>
<evidence type="ECO:0000256" key="7">
    <source>
        <dbReference type="ARBA" id="ARBA00022737"/>
    </source>
</evidence>
<dbReference type="InterPro" id="IPR001611">
    <property type="entry name" value="Leu-rich_rpt"/>
</dbReference>
<dbReference type="Gene3D" id="3.80.10.10">
    <property type="entry name" value="Ribonuclease Inhibitor"/>
    <property type="match status" value="4"/>
</dbReference>
<feature type="transmembrane region" description="Helical" evidence="12">
    <location>
        <begin position="31"/>
        <end position="51"/>
    </location>
</feature>
<sequence length="559" mass="61489">MDLDGPIVPLFDLITKSRLSSLSLTPNNRDLVVFFMIMMFILPVGTCVGIVSGANRNETKHHALLAIKSCLRDPRGALSSWNHSVHRCYWEGIICGHRHRRVVVLDLSSRGLEGTICWNLSLLHFILLHNNTLEGQIPAEIGLLFRLYGLSLYHNLLAGEIPPTISKCLNLQCLDNLTSLEYNPASFNAFEGTIPDTIGLMKNLAVLALGSNLLTGIVPPSIYNLSSITVLSLHYNEVNGILPTNIASTLPCLQATISLELFPSPCQILPALPAIELRKNKFVGKILWDVGHLKHLENLQIDYNLLGSGEADDLSFLTSLVNCSNLRKLDIGENCQKQLQISRPSSFGMSWLSDLVQLNTNNNQLLGIVPSDISKLHKLEEIDLSVSMFTGTIPESLGNLSKLSSLQLYGNNFHGTIPSMACSMESPQDRMNLKDATVELLKVKDDLIKFGFINSTSPHYTTSWKSSGKHSIHAAKSTISSIRKEPYSLVLGSHYFGGLLPDAIANLSANLKSFYLDYNLMPGRIPAGATPESLGNLSKLTELWLNTNTLQGAMYTFLP</sequence>
<evidence type="ECO:0000313" key="14">
    <source>
        <dbReference type="EMBL" id="KAJ8451241.1"/>
    </source>
</evidence>
<evidence type="ECO:0000256" key="5">
    <source>
        <dbReference type="ARBA" id="ARBA00022692"/>
    </source>
</evidence>
<dbReference type="InterPro" id="IPR013210">
    <property type="entry name" value="LRR_N_plant-typ"/>
</dbReference>
<keyword evidence="9 12" id="KW-0472">Membrane</keyword>
<evidence type="ECO:0000256" key="11">
    <source>
        <dbReference type="ARBA" id="ARBA00023180"/>
    </source>
</evidence>
<feature type="domain" description="Leucine-rich repeat-containing N-terminal plant-type" evidence="13">
    <location>
        <begin position="62"/>
        <end position="95"/>
    </location>
</feature>
<proteinExistence type="inferred from homology"/>
<keyword evidence="11" id="KW-0325">Glycoprotein</keyword>
<keyword evidence="7" id="KW-0677">Repeat</keyword>